<reference evidence="1 2" key="1">
    <citation type="journal article" date="2014" name="Genome Announc.">
        <title>Draft Genome Sequence of the Antitrypanosomally Active Sponge-Associated Bacterium Actinokineospora sp. Strain EG49.</title>
        <authorList>
            <person name="Harjes J."/>
            <person name="Ryu T."/>
            <person name="Abdelmohsen U.R."/>
            <person name="Moitinho-Silva L."/>
            <person name="Horn H."/>
            <person name="Ravasi T."/>
            <person name="Hentschel U."/>
        </authorList>
    </citation>
    <scope>NUCLEOTIDE SEQUENCE [LARGE SCALE GENOMIC DNA]</scope>
    <source>
        <strain evidence="1 2">EG49</strain>
    </source>
</reference>
<gene>
    <name evidence="1" type="ORF">UO65_0118</name>
</gene>
<evidence type="ECO:0000313" key="2">
    <source>
        <dbReference type="Proteomes" id="UP000019277"/>
    </source>
</evidence>
<name>W7J664_9PSEU</name>
<dbReference type="Proteomes" id="UP000019277">
    <property type="component" value="Unassembled WGS sequence"/>
</dbReference>
<evidence type="ECO:0000313" key="1">
    <source>
        <dbReference type="EMBL" id="EWC64511.1"/>
    </source>
</evidence>
<dbReference type="AlphaFoldDB" id="W7J664"/>
<proteinExistence type="predicted"/>
<dbReference type="STRING" id="909613.UO65_0118"/>
<organism evidence="1 2">
    <name type="scientific">Actinokineospora spheciospongiae</name>
    <dbReference type="NCBI Taxonomy" id="909613"/>
    <lineage>
        <taxon>Bacteria</taxon>
        <taxon>Bacillati</taxon>
        <taxon>Actinomycetota</taxon>
        <taxon>Actinomycetes</taxon>
        <taxon>Pseudonocardiales</taxon>
        <taxon>Pseudonocardiaceae</taxon>
        <taxon>Actinokineospora</taxon>
    </lineage>
</organism>
<protein>
    <submittedName>
        <fullName evidence="1">Uncharacterized protein</fullName>
    </submittedName>
</protein>
<dbReference type="PATRIC" id="fig|909613.9.peg.122"/>
<dbReference type="EMBL" id="AYXG01000004">
    <property type="protein sequence ID" value="EWC64511.1"/>
    <property type="molecule type" value="Genomic_DNA"/>
</dbReference>
<sequence>MTDLAMIGVHRRDPDQVVAYTDAVLATARQTDSGVVARKLRGLQPHLAPLLADRQIRRLDAELTDLVGTRAT</sequence>
<accession>W7J664</accession>
<dbReference type="eggNOG" id="COG0457">
    <property type="taxonomic scope" value="Bacteria"/>
</dbReference>
<keyword evidence="2" id="KW-1185">Reference proteome</keyword>
<comment type="caution">
    <text evidence="1">The sequence shown here is derived from an EMBL/GenBank/DDBJ whole genome shotgun (WGS) entry which is preliminary data.</text>
</comment>